<accession>A0A6A5G0T5</accession>
<dbReference type="GeneID" id="78777839"/>
<evidence type="ECO:0000313" key="1">
    <source>
        <dbReference type="EMBL" id="KAF1748272.1"/>
    </source>
</evidence>
<dbReference type="KEGG" id="crq:GCK72_024739"/>
<gene>
    <name evidence="1" type="ORF">GCK72_024739</name>
</gene>
<dbReference type="AlphaFoldDB" id="A0A6A5G0T5"/>
<dbReference type="EMBL" id="WUAV01000006">
    <property type="protein sequence ID" value="KAF1748272.1"/>
    <property type="molecule type" value="Genomic_DNA"/>
</dbReference>
<name>A0A6A5G0T5_CAERE</name>
<proteinExistence type="predicted"/>
<dbReference type="RefSeq" id="XP_053579585.1">
    <property type="nucleotide sequence ID" value="XM_053736019.1"/>
</dbReference>
<protein>
    <submittedName>
        <fullName evidence="1">Uncharacterized protein</fullName>
    </submittedName>
</protein>
<dbReference type="Proteomes" id="UP000483820">
    <property type="component" value="Chromosome X"/>
</dbReference>
<sequence>MARKVEKNVLISIRVCIRLVVKIENAIVVIIIWKICFSCSTEQVFVRFDIILIHINIVRDILIHLVFQVYLKTKDSIDVF</sequence>
<evidence type="ECO:0000313" key="2">
    <source>
        <dbReference type="Proteomes" id="UP000483820"/>
    </source>
</evidence>
<dbReference type="CTD" id="78777839"/>
<comment type="caution">
    <text evidence="1">The sequence shown here is derived from an EMBL/GenBank/DDBJ whole genome shotgun (WGS) entry which is preliminary data.</text>
</comment>
<reference evidence="1 2" key="1">
    <citation type="submission" date="2019-12" db="EMBL/GenBank/DDBJ databases">
        <title>Chromosome-level assembly of the Caenorhabditis remanei genome.</title>
        <authorList>
            <person name="Teterina A.A."/>
            <person name="Willis J.H."/>
            <person name="Phillips P.C."/>
        </authorList>
    </citation>
    <scope>NUCLEOTIDE SEQUENCE [LARGE SCALE GENOMIC DNA]</scope>
    <source>
        <strain evidence="1 2">PX506</strain>
        <tissue evidence="1">Whole organism</tissue>
    </source>
</reference>
<organism evidence="1 2">
    <name type="scientific">Caenorhabditis remanei</name>
    <name type="common">Caenorhabditis vulgaris</name>
    <dbReference type="NCBI Taxonomy" id="31234"/>
    <lineage>
        <taxon>Eukaryota</taxon>
        <taxon>Metazoa</taxon>
        <taxon>Ecdysozoa</taxon>
        <taxon>Nematoda</taxon>
        <taxon>Chromadorea</taxon>
        <taxon>Rhabditida</taxon>
        <taxon>Rhabditina</taxon>
        <taxon>Rhabditomorpha</taxon>
        <taxon>Rhabditoidea</taxon>
        <taxon>Rhabditidae</taxon>
        <taxon>Peloderinae</taxon>
        <taxon>Caenorhabditis</taxon>
    </lineage>
</organism>